<keyword evidence="2" id="KW-1185">Reference proteome</keyword>
<comment type="caution">
    <text evidence="1">The sequence shown here is derived from an EMBL/GenBank/DDBJ whole genome shotgun (WGS) entry which is preliminary data.</text>
</comment>
<evidence type="ECO:0000313" key="2">
    <source>
        <dbReference type="Proteomes" id="UP001207918"/>
    </source>
</evidence>
<evidence type="ECO:0000313" key="1">
    <source>
        <dbReference type="EMBL" id="MCW9706018.1"/>
    </source>
</evidence>
<reference evidence="1 2" key="1">
    <citation type="submission" date="2021-03" db="EMBL/GenBank/DDBJ databases">
        <title>Aliifodinibius sp. nov., a new bacterium isolated from saline soil.</title>
        <authorList>
            <person name="Galisteo C."/>
            <person name="De La Haba R."/>
            <person name="Sanchez-Porro C."/>
            <person name="Ventosa A."/>
        </authorList>
    </citation>
    <scope>NUCLEOTIDE SEQUENCE [LARGE SCALE GENOMIC DNA]</scope>
    <source>
        <strain evidence="1 2">1BSP15-2V2</strain>
    </source>
</reference>
<organism evidence="1 2">
    <name type="scientific">Fodinibius salsisoli</name>
    <dbReference type="NCBI Taxonomy" id="2820877"/>
    <lineage>
        <taxon>Bacteria</taxon>
        <taxon>Pseudomonadati</taxon>
        <taxon>Balneolota</taxon>
        <taxon>Balneolia</taxon>
        <taxon>Balneolales</taxon>
        <taxon>Balneolaceae</taxon>
        <taxon>Fodinibius</taxon>
    </lineage>
</organism>
<accession>A0ABT3PJS6</accession>
<dbReference type="EMBL" id="JAGGJA010000002">
    <property type="protein sequence ID" value="MCW9706018.1"/>
    <property type="molecule type" value="Genomic_DNA"/>
</dbReference>
<proteinExistence type="predicted"/>
<dbReference type="PANTHER" id="PTHR47756">
    <property type="entry name" value="BLL6612 PROTEIN-RELATED"/>
    <property type="match status" value="1"/>
</dbReference>
<name>A0ABT3PJS6_9BACT</name>
<gene>
    <name evidence="1" type="ORF">J6I44_04105</name>
</gene>
<dbReference type="Proteomes" id="UP001207918">
    <property type="component" value="Unassembled WGS sequence"/>
</dbReference>
<dbReference type="PANTHER" id="PTHR47756:SF2">
    <property type="entry name" value="BLL6612 PROTEIN"/>
    <property type="match status" value="1"/>
</dbReference>
<protein>
    <submittedName>
        <fullName evidence="1">Uncharacterized protein</fullName>
    </submittedName>
</protein>
<sequence length="71" mass="7951">MVTVTLTQKIGFSPQNINDSQLQMMFVICHPAIPIKAQIGLSLRILCGFGIEEITDAFLAKKGTIKKRLYR</sequence>